<dbReference type="GO" id="GO:0016740">
    <property type="term" value="F:transferase activity"/>
    <property type="evidence" value="ECO:0007669"/>
    <property type="project" value="UniProtKB-KW"/>
</dbReference>
<evidence type="ECO:0000313" key="5">
    <source>
        <dbReference type="EMBL" id="KAF9446311.1"/>
    </source>
</evidence>
<evidence type="ECO:0000256" key="4">
    <source>
        <dbReference type="ARBA" id="ARBA00038314"/>
    </source>
</evidence>
<dbReference type="Gene3D" id="3.40.50.150">
    <property type="entry name" value="Vaccinia Virus protein VP39"/>
    <property type="match status" value="1"/>
</dbReference>
<keyword evidence="2" id="KW-0808">Transferase</keyword>
<comment type="pathway">
    <text evidence="1">Secondary metabolite biosynthesis.</text>
</comment>
<dbReference type="InterPro" id="IPR029063">
    <property type="entry name" value="SAM-dependent_MTases_sf"/>
</dbReference>
<accession>A0A9P5XBK5</accession>
<sequence>MVVGPPSLPEIPPLDSSLLALKPEESDFFKTLTNIWDDDELKRHIIGVQTKAYEVYSYPCIRAFSFTKLKIFRFPVYKEVLQLRDRYPDAILLDVGCCFGNDLRRAVQDGWLVQNIIGADLEADFWKYGHELFKSSPDTFPAAFIPGDLFSPEMIQLSKPFYSPTSTPRPDNLQTLRSLTPLQGHVSAIHASSLFHLFDEELQMTLAKRLASLLSPEPGSVIFGSHGGHPQKESIPNILGHTMFCHSPESWSDLWNGQVFQKGSVRVETQLIQTRRPELGRGGLDLHLLVWSVTRL</sequence>
<protein>
    <recommendedName>
        <fullName evidence="7">Methyltransferase domain-containing protein</fullName>
    </recommendedName>
</protein>
<comment type="similarity">
    <text evidence="4">Belongs to the class I-like SAM-binding methyltransferase superfamily.</text>
</comment>
<dbReference type="AlphaFoldDB" id="A0A9P5XBK5"/>
<evidence type="ECO:0000256" key="2">
    <source>
        <dbReference type="ARBA" id="ARBA00022679"/>
    </source>
</evidence>
<gene>
    <name evidence="5" type="ORF">P691DRAFT_804386</name>
</gene>
<proteinExistence type="inferred from homology"/>
<reference evidence="5" key="1">
    <citation type="submission" date="2020-11" db="EMBL/GenBank/DDBJ databases">
        <authorList>
            <consortium name="DOE Joint Genome Institute"/>
            <person name="Ahrendt S."/>
            <person name="Riley R."/>
            <person name="Andreopoulos W."/>
            <person name="Labutti K."/>
            <person name="Pangilinan J."/>
            <person name="Ruiz-Duenas F.J."/>
            <person name="Barrasa J.M."/>
            <person name="Sanchez-Garcia M."/>
            <person name="Camarero S."/>
            <person name="Miyauchi S."/>
            <person name="Serrano A."/>
            <person name="Linde D."/>
            <person name="Babiker R."/>
            <person name="Drula E."/>
            <person name="Ayuso-Fernandez I."/>
            <person name="Pacheco R."/>
            <person name="Padilla G."/>
            <person name="Ferreira P."/>
            <person name="Barriuso J."/>
            <person name="Kellner H."/>
            <person name="Castanera R."/>
            <person name="Alfaro M."/>
            <person name="Ramirez L."/>
            <person name="Pisabarro A.G."/>
            <person name="Kuo A."/>
            <person name="Tritt A."/>
            <person name="Lipzen A."/>
            <person name="He G."/>
            <person name="Yan M."/>
            <person name="Ng V."/>
            <person name="Cullen D."/>
            <person name="Martin F."/>
            <person name="Rosso M.-N."/>
            <person name="Henrissat B."/>
            <person name="Hibbett D."/>
            <person name="Martinez A.T."/>
            <person name="Grigoriev I.V."/>
        </authorList>
    </citation>
    <scope>NUCLEOTIDE SEQUENCE</scope>
    <source>
        <strain evidence="5">MF-IS2</strain>
    </source>
</reference>
<evidence type="ECO:0008006" key="7">
    <source>
        <dbReference type="Google" id="ProtNLM"/>
    </source>
</evidence>
<comment type="caution">
    <text evidence="5">The sequence shown here is derived from an EMBL/GenBank/DDBJ whole genome shotgun (WGS) entry which is preliminary data.</text>
</comment>
<keyword evidence="6" id="KW-1185">Reference proteome</keyword>
<evidence type="ECO:0000256" key="1">
    <source>
        <dbReference type="ARBA" id="ARBA00005179"/>
    </source>
</evidence>
<keyword evidence="3" id="KW-0949">S-adenosyl-L-methionine</keyword>
<dbReference type="EMBL" id="MU151252">
    <property type="protein sequence ID" value="KAF9446311.1"/>
    <property type="molecule type" value="Genomic_DNA"/>
</dbReference>
<evidence type="ECO:0000256" key="3">
    <source>
        <dbReference type="ARBA" id="ARBA00022691"/>
    </source>
</evidence>
<dbReference type="PANTHER" id="PTHR35897:SF1">
    <property type="entry name" value="METHYLTRANSFERASE AUSD"/>
    <property type="match status" value="1"/>
</dbReference>
<dbReference type="PANTHER" id="PTHR35897">
    <property type="entry name" value="METHYLTRANSFERASE AUSD"/>
    <property type="match status" value="1"/>
</dbReference>
<dbReference type="SUPFAM" id="SSF53335">
    <property type="entry name" value="S-adenosyl-L-methionine-dependent methyltransferases"/>
    <property type="match status" value="1"/>
</dbReference>
<dbReference type="InterPro" id="IPR051654">
    <property type="entry name" value="Meroterpenoid_MTases"/>
</dbReference>
<organism evidence="5 6">
    <name type="scientific">Macrolepiota fuliginosa MF-IS2</name>
    <dbReference type="NCBI Taxonomy" id="1400762"/>
    <lineage>
        <taxon>Eukaryota</taxon>
        <taxon>Fungi</taxon>
        <taxon>Dikarya</taxon>
        <taxon>Basidiomycota</taxon>
        <taxon>Agaricomycotina</taxon>
        <taxon>Agaricomycetes</taxon>
        <taxon>Agaricomycetidae</taxon>
        <taxon>Agaricales</taxon>
        <taxon>Agaricineae</taxon>
        <taxon>Agaricaceae</taxon>
        <taxon>Macrolepiota</taxon>
    </lineage>
</organism>
<dbReference type="Proteomes" id="UP000807342">
    <property type="component" value="Unassembled WGS sequence"/>
</dbReference>
<name>A0A9P5XBK5_9AGAR</name>
<evidence type="ECO:0000313" key="6">
    <source>
        <dbReference type="Proteomes" id="UP000807342"/>
    </source>
</evidence>
<dbReference type="OrthoDB" id="2094832at2759"/>